<feature type="transmembrane region" description="Helical" evidence="1">
    <location>
        <begin position="163"/>
        <end position="184"/>
    </location>
</feature>
<evidence type="ECO:0000313" key="2">
    <source>
        <dbReference type="EMBL" id="WZN65574.1"/>
    </source>
</evidence>
<proteinExistence type="predicted"/>
<accession>A0AAX4PI06</accession>
<dbReference type="Proteomes" id="UP001472866">
    <property type="component" value="Chromosome 12"/>
</dbReference>
<keyword evidence="3" id="KW-1185">Reference proteome</keyword>
<keyword evidence="1" id="KW-0472">Membrane</keyword>
<dbReference type="AlphaFoldDB" id="A0AAX4PI06"/>
<feature type="transmembrane region" description="Helical" evidence="1">
    <location>
        <begin position="129"/>
        <end position="151"/>
    </location>
</feature>
<keyword evidence="1" id="KW-1133">Transmembrane helix</keyword>
<evidence type="ECO:0000256" key="1">
    <source>
        <dbReference type="SAM" id="Phobius"/>
    </source>
</evidence>
<gene>
    <name evidence="2" type="ORF">HKI87_12g71340</name>
</gene>
<keyword evidence="1" id="KW-0812">Transmembrane</keyword>
<organism evidence="2 3">
    <name type="scientific">Chloropicon roscoffensis</name>
    <dbReference type="NCBI Taxonomy" id="1461544"/>
    <lineage>
        <taxon>Eukaryota</taxon>
        <taxon>Viridiplantae</taxon>
        <taxon>Chlorophyta</taxon>
        <taxon>Chloropicophyceae</taxon>
        <taxon>Chloropicales</taxon>
        <taxon>Chloropicaceae</taxon>
        <taxon>Chloropicon</taxon>
    </lineage>
</organism>
<sequence>MVFLDVLVNYGCRRWLHEEDYSFDEGGDKTRSSSRPSQYPLLGFKDRHLEDEYLEHLVVASRARIILAYVTAILLYASGPFAFMCVDYDLLMWLEQLYRFMSDEQKEDFKESIPEGRWSKYFPNSWSTLYAFLCLVLVMFILGLVAVVCMYQMKRFEKYRTWIFYITPAMYLLYMVYAGFRFAYNNQSYNTWFGPAGWVFV</sequence>
<dbReference type="EMBL" id="CP151512">
    <property type="protein sequence ID" value="WZN65574.1"/>
    <property type="molecule type" value="Genomic_DNA"/>
</dbReference>
<evidence type="ECO:0000313" key="3">
    <source>
        <dbReference type="Proteomes" id="UP001472866"/>
    </source>
</evidence>
<feature type="transmembrane region" description="Helical" evidence="1">
    <location>
        <begin position="66"/>
        <end position="84"/>
    </location>
</feature>
<name>A0AAX4PI06_9CHLO</name>
<protein>
    <submittedName>
        <fullName evidence="2">Guanylate cyclase</fullName>
    </submittedName>
</protein>
<reference evidence="2 3" key="1">
    <citation type="submission" date="2024-03" db="EMBL/GenBank/DDBJ databases">
        <title>Complete genome sequence of the green alga Chloropicon roscoffensis RCC1871.</title>
        <authorList>
            <person name="Lemieux C."/>
            <person name="Pombert J.-F."/>
            <person name="Otis C."/>
            <person name="Turmel M."/>
        </authorList>
    </citation>
    <scope>NUCLEOTIDE SEQUENCE [LARGE SCALE GENOMIC DNA]</scope>
    <source>
        <strain evidence="2 3">RCC1871</strain>
    </source>
</reference>